<proteinExistence type="predicted"/>
<evidence type="ECO:0000313" key="1">
    <source>
        <dbReference type="EMBL" id="KAK8835998.1"/>
    </source>
</evidence>
<comment type="caution">
    <text evidence="1">The sequence shown here is derived from an EMBL/GenBank/DDBJ whole genome shotgun (WGS) entry which is preliminary data.</text>
</comment>
<reference evidence="1 2" key="1">
    <citation type="submission" date="2024-04" db="EMBL/GenBank/DDBJ databases">
        <title>Tritrichomonas musculus Genome.</title>
        <authorList>
            <person name="Alves-Ferreira E."/>
            <person name="Grigg M."/>
            <person name="Lorenzi H."/>
            <person name="Galac M."/>
        </authorList>
    </citation>
    <scope>NUCLEOTIDE SEQUENCE [LARGE SCALE GENOMIC DNA]</scope>
    <source>
        <strain evidence="1 2">EAF2021</strain>
    </source>
</reference>
<accession>A0ABR2GQV3</accession>
<dbReference type="EMBL" id="JAPFFF010000071">
    <property type="protein sequence ID" value="KAK8835998.1"/>
    <property type="molecule type" value="Genomic_DNA"/>
</dbReference>
<keyword evidence="2" id="KW-1185">Reference proteome</keyword>
<name>A0ABR2GQV3_9EUKA</name>
<organism evidence="1 2">
    <name type="scientific">Tritrichomonas musculus</name>
    <dbReference type="NCBI Taxonomy" id="1915356"/>
    <lineage>
        <taxon>Eukaryota</taxon>
        <taxon>Metamonada</taxon>
        <taxon>Parabasalia</taxon>
        <taxon>Tritrichomonadida</taxon>
        <taxon>Tritrichomonadidae</taxon>
        <taxon>Tritrichomonas</taxon>
    </lineage>
</organism>
<evidence type="ECO:0000313" key="2">
    <source>
        <dbReference type="Proteomes" id="UP001470230"/>
    </source>
</evidence>
<sequence length="101" mass="11461">MKNALNNTKLFGFRTNSTEPDLSMIISDIINHLNLHDLNISGMTIVIPDPVHNFENFVIDEDVGIARSLVLEEIVDMNKYGIEIGDFIIRTGQNFTMPKNR</sequence>
<protein>
    <submittedName>
        <fullName evidence="1">Uncharacterized protein</fullName>
    </submittedName>
</protein>
<gene>
    <name evidence="1" type="ORF">M9Y10_040197</name>
</gene>
<dbReference type="Proteomes" id="UP001470230">
    <property type="component" value="Unassembled WGS sequence"/>
</dbReference>